<dbReference type="InterPro" id="IPR011604">
    <property type="entry name" value="PDDEXK-like_dom_sf"/>
</dbReference>
<dbReference type="Proteomes" id="UP000076023">
    <property type="component" value="Unassembled WGS sequence"/>
</dbReference>
<dbReference type="OrthoDB" id="291382at2"/>
<organism evidence="2 3">
    <name type="scientific">Terrimicrobium sacchariphilum</name>
    <dbReference type="NCBI Taxonomy" id="690879"/>
    <lineage>
        <taxon>Bacteria</taxon>
        <taxon>Pseudomonadati</taxon>
        <taxon>Verrucomicrobiota</taxon>
        <taxon>Terrimicrobiia</taxon>
        <taxon>Terrimicrobiales</taxon>
        <taxon>Terrimicrobiaceae</taxon>
        <taxon>Terrimicrobium</taxon>
    </lineage>
</organism>
<dbReference type="EMBL" id="BDCO01000003">
    <property type="protein sequence ID" value="GAT35597.1"/>
    <property type="molecule type" value="Genomic_DNA"/>
</dbReference>
<protein>
    <recommendedName>
        <fullName evidence="1">Putative exodeoxyribonuclease 8 PDDEXK-like domain-containing protein</fullName>
    </recommendedName>
</protein>
<dbReference type="Pfam" id="PF12684">
    <property type="entry name" value="DUF3799"/>
    <property type="match status" value="1"/>
</dbReference>
<name>A0A146GG86_TERSA</name>
<reference evidence="3" key="1">
    <citation type="journal article" date="2017" name="Genome Announc.">
        <title>Draft Genome Sequence of Terrimicrobium sacchariphilum NM-5T, a Facultative Anaerobic Soil Bacterium of the Class Spartobacteria.</title>
        <authorList>
            <person name="Qiu Y.L."/>
            <person name="Tourlousse D.M."/>
            <person name="Matsuura N."/>
            <person name="Ohashi A."/>
            <person name="Sekiguchi Y."/>
        </authorList>
    </citation>
    <scope>NUCLEOTIDE SEQUENCE [LARGE SCALE GENOMIC DNA]</scope>
    <source>
        <strain evidence="3">NM-5</strain>
    </source>
</reference>
<comment type="caution">
    <text evidence="2">The sequence shown here is derived from an EMBL/GenBank/DDBJ whole genome shotgun (WGS) entry which is preliminary data.</text>
</comment>
<dbReference type="RefSeq" id="WP_075081395.1">
    <property type="nucleotide sequence ID" value="NZ_BDCO01000003.1"/>
</dbReference>
<proteinExistence type="predicted"/>
<feature type="domain" description="Putative exodeoxyribonuclease 8 PDDEXK-like" evidence="1">
    <location>
        <begin position="37"/>
        <end position="274"/>
    </location>
</feature>
<evidence type="ECO:0000313" key="3">
    <source>
        <dbReference type="Proteomes" id="UP000076023"/>
    </source>
</evidence>
<evidence type="ECO:0000313" key="2">
    <source>
        <dbReference type="EMBL" id="GAT35597.1"/>
    </source>
</evidence>
<dbReference type="InterPro" id="IPR024432">
    <property type="entry name" value="Put_RecE_PDDEXK-like_dom"/>
</dbReference>
<keyword evidence="3" id="KW-1185">Reference proteome</keyword>
<dbReference type="Gene3D" id="3.90.320.10">
    <property type="match status" value="1"/>
</dbReference>
<evidence type="ECO:0000259" key="1">
    <source>
        <dbReference type="Pfam" id="PF12684"/>
    </source>
</evidence>
<accession>A0A146GG86</accession>
<sequence>MKAFPYLAQGEPLDLGPGILRGLSREQYDRLPSINQSTLKKWIEIVMVGGGCPRKFKHWFDTRNDGEKTEGLLLGSALDCLILEPGAFESKFAVAPAGLNLRTNAGKAAMEAFESANAGKDILTAKQEQTVLAMREALEKDEKTTDVWKYCQKAVLQAEIEGYPCKGEVDLFSNNTEYLFDLKTSRDASGKAFGKSAWDLGYHIQAAFYLMLCSALGLKKSSFSFVVVENTAPYCVAAYTLDWTSDAMQYARKLITEAMPQFAYHFTRNQWPDFSDFEPIKFPKYSRGEIVDFLGTSL</sequence>
<dbReference type="AlphaFoldDB" id="A0A146GG86"/>
<gene>
    <name evidence="2" type="ORF">TSACC_3668</name>
</gene>
<dbReference type="STRING" id="690879.TSACC_3668"/>
<dbReference type="InParanoid" id="A0A146GG86"/>